<dbReference type="EC" id="1.14.-.-" evidence="1"/>
<dbReference type="Gene3D" id="3.40.250.10">
    <property type="entry name" value="Rhodanese-like domain"/>
    <property type="match status" value="1"/>
</dbReference>
<dbReference type="Pfam" id="PF17773">
    <property type="entry name" value="UPF0176_N"/>
    <property type="match status" value="1"/>
</dbReference>
<dbReference type="InterPro" id="IPR020936">
    <property type="entry name" value="TrhO"/>
</dbReference>
<evidence type="ECO:0000259" key="3">
    <source>
        <dbReference type="PROSITE" id="PS50206"/>
    </source>
</evidence>
<organism evidence="4 5">
    <name type="scientific">Devosia nitrariae</name>
    <dbReference type="NCBI Taxonomy" id="2071872"/>
    <lineage>
        <taxon>Bacteria</taxon>
        <taxon>Pseudomonadati</taxon>
        <taxon>Pseudomonadota</taxon>
        <taxon>Alphaproteobacteria</taxon>
        <taxon>Hyphomicrobiales</taxon>
        <taxon>Devosiaceae</taxon>
        <taxon>Devosia</taxon>
    </lineage>
</organism>
<dbReference type="RefSeq" id="WP_379996237.1">
    <property type="nucleotide sequence ID" value="NZ_JBHLYO010000023.1"/>
</dbReference>
<dbReference type="InterPro" id="IPR036873">
    <property type="entry name" value="Rhodanese-like_dom_sf"/>
</dbReference>
<feature type="domain" description="Rhodanese" evidence="3">
    <location>
        <begin position="141"/>
        <end position="235"/>
    </location>
</feature>
<dbReference type="Pfam" id="PF00581">
    <property type="entry name" value="Rhodanese"/>
    <property type="match status" value="1"/>
</dbReference>
<name>A0ABQ5W0E4_9HYPH</name>
<proteinExistence type="inferred from homology"/>
<evidence type="ECO:0000256" key="2">
    <source>
        <dbReference type="SAM" id="MobiDB-lite"/>
    </source>
</evidence>
<gene>
    <name evidence="1" type="primary">trhO</name>
    <name evidence="4" type="ORF">GCM10010862_06430</name>
</gene>
<evidence type="ECO:0000256" key="1">
    <source>
        <dbReference type="HAMAP-Rule" id="MF_00469"/>
    </source>
</evidence>
<dbReference type="NCBIfam" id="NF001136">
    <property type="entry name" value="PRK00142.1-4"/>
    <property type="match status" value="1"/>
</dbReference>
<keyword evidence="1" id="KW-0560">Oxidoreductase</keyword>
<dbReference type="PANTHER" id="PTHR43268">
    <property type="entry name" value="THIOSULFATE SULFURTRANSFERASE/RHODANESE-LIKE DOMAIN-CONTAINING PROTEIN 2"/>
    <property type="match status" value="1"/>
</dbReference>
<dbReference type="SMART" id="SM00450">
    <property type="entry name" value="RHOD"/>
    <property type="match status" value="1"/>
</dbReference>
<dbReference type="CDD" id="cd01518">
    <property type="entry name" value="RHOD_YceA"/>
    <property type="match status" value="1"/>
</dbReference>
<accession>A0ABQ5W0E4</accession>
<keyword evidence="1" id="KW-0819">tRNA processing</keyword>
<feature type="region of interest" description="Disordered" evidence="2">
    <location>
        <begin position="316"/>
        <end position="349"/>
    </location>
</feature>
<dbReference type="EMBL" id="BSNS01000003">
    <property type="protein sequence ID" value="GLQ53385.1"/>
    <property type="molecule type" value="Genomic_DNA"/>
</dbReference>
<dbReference type="PANTHER" id="PTHR43268:SF3">
    <property type="entry name" value="RHODANESE-LIKE DOMAIN-CONTAINING PROTEIN 7-RELATED"/>
    <property type="match status" value="1"/>
</dbReference>
<comment type="similarity">
    <text evidence="1">Belongs to the TrhO family.</text>
</comment>
<dbReference type="HAMAP" id="MF_00469">
    <property type="entry name" value="TrhO"/>
    <property type="match status" value="1"/>
</dbReference>
<evidence type="ECO:0000313" key="5">
    <source>
        <dbReference type="Proteomes" id="UP001156691"/>
    </source>
</evidence>
<dbReference type="PROSITE" id="PS50206">
    <property type="entry name" value="RHODANESE_3"/>
    <property type="match status" value="1"/>
</dbReference>
<sequence length="349" mass="38770">MYPATDMIDNLPDQPRPFKVMAFYKFADLADTAAIRPELAHFCCARGIRGTLILAREGINGTVAGTDDAIDALQTFLMDDPLFGGRLEGAEIKFSTAATMPFHRMKVRLKDEIVTLRAPEANPALRVGTYVEAKDWNALIERNDVTLVDTRNDYEVSLGTFERALDPGTQTFTEFKDFVARNLDPARDRKVAMFCTGGIRCEKASSYLLAQGFEEVFHLKGGILNYLETVPREDSHWQGECFVFDERVSVGHGLIAGNATLCRACRQPLTPQDRADLRYEEGIACPHCAGDAERRLAAAQRHHQVRLAEIRGSAHLGDAARHAAQQAKARKRARREADRTTRAETSASS</sequence>
<reference evidence="5" key="1">
    <citation type="journal article" date="2019" name="Int. J. Syst. Evol. Microbiol.">
        <title>The Global Catalogue of Microorganisms (GCM) 10K type strain sequencing project: providing services to taxonomists for standard genome sequencing and annotation.</title>
        <authorList>
            <consortium name="The Broad Institute Genomics Platform"/>
            <consortium name="The Broad Institute Genome Sequencing Center for Infectious Disease"/>
            <person name="Wu L."/>
            <person name="Ma J."/>
        </authorList>
    </citation>
    <scope>NUCLEOTIDE SEQUENCE [LARGE SCALE GENOMIC DNA]</scope>
    <source>
        <strain evidence="5">NBRC 112416</strain>
    </source>
</reference>
<comment type="caution">
    <text evidence="4">The sequence shown here is derived from an EMBL/GenBank/DDBJ whole genome shotgun (WGS) entry which is preliminary data.</text>
</comment>
<comment type="catalytic activity">
    <reaction evidence="1">
        <text>uridine(34) in tRNA + AH2 + O2 = 5-hydroxyuridine(34) in tRNA + A + H2O</text>
        <dbReference type="Rhea" id="RHEA:64224"/>
        <dbReference type="Rhea" id="RHEA-COMP:11727"/>
        <dbReference type="Rhea" id="RHEA-COMP:13381"/>
        <dbReference type="ChEBI" id="CHEBI:13193"/>
        <dbReference type="ChEBI" id="CHEBI:15377"/>
        <dbReference type="ChEBI" id="CHEBI:15379"/>
        <dbReference type="ChEBI" id="CHEBI:17499"/>
        <dbReference type="ChEBI" id="CHEBI:65315"/>
        <dbReference type="ChEBI" id="CHEBI:136877"/>
    </reaction>
</comment>
<keyword evidence="5" id="KW-1185">Reference proteome</keyword>
<protein>
    <recommendedName>
        <fullName evidence="1">tRNA uridine(34) hydroxylase</fullName>
        <ecNumber evidence="1">1.14.-.-</ecNumber>
    </recommendedName>
    <alternativeName>
        <fullName evidence="1">tRNA hydroxylation protein O</fullName>
    </alternativeName>
</protein>
<evidence type="ECO:0000313" key="4">
    <source>
        <dbReference type="EMBL" id="GLQ53385.1"/>
    </source>
</evidence>
<comment type="function">
    <text evidence="1">Catalyzes oxygen-dependent 5-hydroxyuridine (ho5U) modification at position 34 in tRNAs.</text>
</comment>
<dbReference type="Gene3D" id="3.30.70.100">
    <property type="match status" value="1"/>
</dbReference>
<dbReference type="Proteomes" id="UP001156691">
    <property type="component" value="Unassembled WGS sequence"/>
</dbReference>
<dbReference type="InterPro" id="IPR040503">
    <property type="entry name" value="TRHO_N"/>
</dbReference>
<dbReference type="InterPro" id="IPR001763">
    <property type="entry name" value="Rhodanese-like_dom"/>
</dbReference>
<dbReference type="SUPFAM" id="SSF52821">
    <property type="entry name" value="Rhodanese/Cell cycle control phosphatase"/>
    <property type="match status" value="1"/>
</dbReference>